<dbReference type="Gene3D" id="3.40.190.10">
    <property type="entry name" value="Periplasmic binding protein-like II"/>
    <property type="match status" value="1"/>
</dbReference>
<dbReference type="AlphaFoldDB" id="A0A396RQ78"/>
<sequence length="144" mass="15583">MMRFFLVFALLLAGCGLPRDPDETLKHIREDKIMRVGAIERADRPTGAAEAVFVRRIADRLDARVALRTGDTERLLEALKAGELDLVVGPLSRKSPWAAEVALIDPLTKEGDTPPLPFSAAAPAGENAWVSLLEAEARDLRGGA</sequence>
<gene>
    <name evidence="1" type="ORF">D1610_00795</name>
</gene>
<name>A0A396RQ78_9SPHN</name>
<dbReference type="PROSITE" id="PS51257">
    <property type="entry name" value="PROKAR_LIPOPROTEIN"/>
    <property type="match status" value="1"/>
</dbReference>
<proteinExistence type="predicted"/>
<organism evidence="1 2">
    <name type="scientific">Sphingomonas gilva</name>
    <dbReference type="NCBI Taxonomy" id="2305907"/>
    <lineage>
        <taxon>Bacteria</taxon>
        <taxon>Pseudomonadati</taxon>
        <taxon>Pseudomonadota</taxon>
        <taxon>Alphaproteobacteria</taxon>
        <taxon>Sphingomonadales</taxon>
        <taxon>Sphingomonadaceae</taxon>
        <taxon>Sphingomonas</taxon>
    </lineage>
</organism>
<comment type="caution">
    <text evidence="1">The sequence shown here is derived from an EMBL/GenBank/DDBJ whole genome shotgun (WGS) entry which is preliminary data.</text>
</comment>
<evidence type="ECO:0008006" key="3">
    <source>
        <dbReference type="Google" id="ProtNLM"/>
    </source>
</evidence>
<protein>
    <recommendedName>
        <fullName evidence="3">ABC transporter substrate-binding protein</fullName>
    </recommendedName>
</protein>
<dbReference type="OrthoDB" id="7427069at2"/>
<evidence type="ECO:0000313" key="1">
    <source>
        <dbReference type="EMBL" id="RHW18734.1"/>
    </source>
</evidence>
<dbReference type="Proteomes" id="UP000266693">
    <property type="component" value="Unassembled WGS sequence"/>
</dbReference>
<evidence type="ECO:0000313" key="2">
    <source>
        <dbReference type="Proteomes" id="UP000266693"/>
    </source>
</evidence>
<dbReference type="EMBL" id="QWLV01000001">
    <property type="protein sequence ID" value="RHW18734.1"/>
    <property type="molecule type" value="Genomic_DNA"/>
</dbReference>
<keyword evidence="2" id="KW-1185">Reference proteome</keyword>
<dbReference type="SUPFAM" id="SSF53850">
    <property type="entry name" value="Periplasmic binding protein-like II"/>
    <property type="match status" value="1"/>
</dbReference>
<accession>A0A396RQ78</accession>
<reference evidence="1 2" key="1">
    <citation type="submission" date="2018-08" db="EMBL/GenBank/DDBJ databases">
        <title>The multiple taxonomic identification of Sphingomonas gilva.</title>
        <authorList>
            <person name="Zhu D."/>
            <person name="Zheng S."/>
        </authorList>
    </citation>
    <scope>NUCLEOTIDE SEQUENCE [LARGE SCALE GENOMIC DNA]</scope>
    <source>
        <strain evidence="1 2">ZDH117</strain>
    </source>
</reference>